<name>A0ABM3D1P3_SALSA</name>
<proteinExistence type="inferred from homology"/>
<sequence>MALMATATPRVQKDILNQLQMARLQVFTISFNRNNLKYAVLPKKPKKVIQALCTVCPVMTDTMADSLQRAGILELDYHAGPQ</sequence>
<dbReference type="Gene3D" id="3.40.50.300">
    <property type="entry name" value="P-loop containing nucleotide triphosphate hydrolases"/>
    <property type="match status" value="1"/>
</dbReference>
<keyword evidence="2" id="KW-0238">DNA-binding</keyword>
<evidence type="ECO:0000256" key="2">
    <source>
        <dbReference type="ARBA" id="ARBA00023125"/>
    </source>
</evidence>
<dbReference type="GeneID" id="106573517"/>
<dbReference type="InterPro" id="IPR027417">
    <property type="entry name" value="P-loop_NTPase"/>
</dbReference>
<dbReference type="PANTHER" id="PTHR13710:SF153">
    <property type="entry name" value="RECQ-LIKE DNA HELICASE BLM"/>
    <property type="match status" value="1"/>
</dbReference>
<organism evidence="5 6">
    <name type="scientific">Salmo salar</name>
    <name type="common">Atlantic salmon</name>
    <dbReference type="NCBI Taxonomy" id="8030"/>
    <lineage>
        <taxon>Eukaryota</taxon>
        <taxon>Metazoa</taxon>
        <taxon>Chordata</taxon>
        <taxon>Craniata</taxon>
        <taxon>Vertebrata</taxon>
        <taxon>Euteleostomi</taxon>
        <taxon>Actinopterygii</taxon>
        <taxon>Neopterygii</taxon>
        <taxon>Teleostei</taxon>
        <taxon>Protacanthopterygii</taxon>
        <taxon>Salmoniformes</taxon>
        <taxon>Salmonidae</taxon>
        <taxon>Salmoninae</taxon>
        <taxon>Salmo</taxon>
    </lineage>
</organism>
<comment type="similarity">
    <text evidence="1">Belongs to the helicase family. RecQ subfamily.</text>
</comment>
<evidence type="ECO:0000256" key="1">
    <source>
        <dbReference type="ARBA" id="ARBA00005446"/>
    </source>
</evidence>
<keyword evidence="4" id="KW-0539">Nucleus</keyword>
<evidence type="ECO:0000256" key="4">
    <source>
        <dbReference type="ARBA" id="ARBA00023242"/>
    </source>
</evidence>
<reference evidence="6" key="1">
    <citation type="submission" date="2025-08" db="UniProtKB">
        <authorList>
            <consortium name="RefSeq"/>
        </authorList>
    </citation>
    <scope>IDENTIFICATION</scope>
</reference>
<keyword evidence="3" id="KW-0413">Isomerase</keyword>
<keyword evidence="5" id="KW-1185">Reference proteome</keyword>
<dbReference type="PANTHER" id="PTHR13710">
    <property type="entry name" value="DNA HELICASE RECQ FAMILY MEMBER"/>
    <property type="match status" value="1"/>
</dbReference>
<evidence type="ECO:0000313" key="6">
    <source>
        <dbReference type="RefSeq" id="XP_045552750.1"/>
    </source>
</evidence>
<dbReference type="Proteomes" id="UP001652741">
    <property type="component" value="Chromosome ssa16"/>
</dbReference>
<accession>A0ABM3D1P3</accession>
<evidence type="ECO:0000256" key="3">
    <source>
        <dbReference type="ARBA" id="ARBA00023235"/>
    </source>
</evidence>
<dbReference type="RefSeq" id="XP_045552750.1">
    <property type="nucleotide sequence ID" value="XM_045696794.1"/>
</dbReference>
<protein>
    <submittedName>
        <fullName evidence="6">Bloom syndrome protein homolog</fullName>
    </submittedName>
</protein>
<gene>
    <name evidence="6" type="primary">LOC106573517</name>
</gene>
<evidence type="ECO:0000313" key="5">
    <source>
        <dbReference type="Proteomes" id="UP001652741"/>
    </source>
</evidence>